<feature type="compositionally biased region" description="Low complexity" evidence="1">
    <location>
        <begin position="269"/>
        <end position="282"/>
    </location>
</feature>
<reference evidence="3" key="1">
    <citation type="submission" date="2023-03" db="EMBL/GenBank/DDBJ databases">
        <title>Massive genome expansion in bonnet fungi (Mycena s.s.) driven by repeated elements and novel gene families across ecological guilds.</title>
        <authorList>
            <consortium name="Lawrence Berkeley National Laboratory"/>
            <person name="Harder C.B."/>
            <person name="Miyauchi S."/>
            <person name="Viragh M."/>
            <person name="Kuo A."/>
            <person name="Thoen E."/>
            <person name="Andreopoulos B."/>
            <person name="Lu D."/>
            <person name="Skrede I."/>
            <person name="Drula E."/>
            <person name="Henrissat B."/>
            <person name="Morin E."/>
            <person name="Kohler A."/>
            <person name="Barry K."/>
            <person name="LaButti K."/>
            <person name="Morin E."/>
            <person name="Salamov A."/>
            <person name="Lipzen A."/>
            <person name="Mereny Z."/>
            <person name="Hegedus B."/>
            <person name="Baldrian P."/>
            <person name="Stursova M."/>
            <person name="Weitz H."/>
            <person name="Taylor A."/>
            <person name="Grigoriev I.V."/>
            <person name="Nagy L.G."/>
            <person name="Martin F."/>
            <person name="Kauserud H."/>
        </authorList>
    </citation>
    <scope>NUCLEOTIDE SEQUENCE</scope>
    <source>
        <strain evidence="3">CBHHK188m</strain>
    </source>
</reference>
<gene>
    <name evidence="3" type="ORF">DFH07DRAFT_770478</name>
</gene>
<proteinExistence type="predicted"/>
<keyword evidence="2" id="KW-1133">Transmembrane helix</keyword>
<dbReference type="AlphaFoldDB" id="A0AAD7JH36"/>
<organism evidence="3 4">
    <name type="scientific">Mycena maculata</name>
    <dbReference type="NCBI Taxonomy" id="230809"/>
    <lineage>
        <taxon>Eukaryota</taxon>
        <taxon>Fungi</taxon>
        <taxon>Dikarya</taxon>
        <taxon>Basidiomycota</taxon>
        <taxon>Agaricomycotina</taxon>
        <taxon>Agaricomycetes</taxon>
        <taxon>Agaricomycetidae</taxon>
        <taxon>Agaricales</taxon>
        <taxon>Marasmiineae</taxon>
        <taxon>Mycenaceae</taxon>
        <taxon>Mycena</taxon>
    </lineage>
</organism>
<evidence type="ECO:0000313" key="3">
    <source>
        <dbReference type="EMBL" id="KAJ7764632.1"/>
    </source>
</evidence>
<evidence type="ECO:0008006" key="5">
    <source>
        <dbReference type="Google" id="ProtNLM"/>
    </source>
</evidence>
<keyword evidence="2" id="KW-0472">Membrane</keyword>
<feature type="region of interest" description="Disordered" evidence="1">
    <location>
        <begin position="262"/>
        <end position="285"/>
    </location>
</feature>
<accession>A0AAD7JH36</accession>
<feature type="transmembrane region" description="Helical" evidence="2">
    <location>
        <begin position="348"/>
        <end position="371"/>
    </location>
</feature>
<keyword evidence="4" id="KW-1185">Reference proteome</keyword>
<comment type="caution">
    <text evidence="3">The sequence shown here is derived from an EMBL/GenBank/DDBJ whole genome shotgun (WGS) entry which is preliminary data.</text>
</comment>
<dbReference type="EMBL" id="JARJLG010000037">
    <property type="protein sequence ID" value="KAJ7764632.1"/>
    <property type="molecule type" value="Genomic_DNA"/>
</dbReference>
<feature type="region of interest" description="Disordered" evidence="1">
    <location>
        <begin position="1"/>
        <end position="33"/>
    </location>
</feature>
<name>A0AAD7JH36_9AGAR</name>
<keyword evidence="2" id="KW-0812">Transmembrane</keyword>
<feature type="region of interest" description="Disordered" evidence="1">
    <location>
        <begin position="192"/>
        <end position="241"/>
    </location>
</feature>
<sequence length="580" mass="59129">MFRAAPQGATRNRRTGRSGSIPPVPGPRQKQTRTVWQRADIGPGYGNASAANLTVSSTSAPPAFSPTTVASFSSGETFTLSSPGPSRSTNASSFVALSCTTTQATSTGFPLPLPVSTSGPVSTAPVCGPVNTFSPVIGSPNSSAAPILSIGNSLPSGTLDTTLTVTLALSPPAGSIVQSGSSTSLLSATSTASVGWNTGSPQSAAPTLSSSATSTTSVGWGTRSSQSAAPTSSSTTNPTGGFSTVQNSWTLVSSTAALSSLTDGGQEHSTTISSTTIPTFPTGSYGVGSEPSTTISFSLFFPGSGGTTTGGSTATGTSAGTPFFATSGATSRSRSQTSIFRFANNRGGVIGVAFSATFVLFLGILAALFACRRVKHSQTRNISALSISPPLLQGEDGLADAYSPVGRRRPRRPRDSAEFLRPLSFQSLDIPSAADIPADGLESSAHYDTDTWGTAPTSPTVWPVVSSSPSMIPLPPQDPSPSVALPVVPHPSQPGSVGAKGFMRRLRRGRPSMASRGLLTTLAPVPESPTTVMSVAETSRPPSSMHGLLVDPSVPVWRPAPANYSLPWIHRTRGSVSEVP</sequence>
<evidence type="ECO:0000256" key="2">
    <source>
        <dbReference type="SAM" id="Phobius"/>
    </source>
</evidence>
<dbReference type="Proteomes" id="UP001215280">
    <property type="component" value="Unassembled WGS sequence"/>
</dbReference>
<protein>
    <recommendedName>
        <fullName evidence="5">Transmembrane protein</fullName>
    </recommendedName>
</protein>
<evidence type="ECO:0000256" key="1">
    <source>
        <dbReference type="SAM" id="MobiDB-lite"/>
    </source>
</evidence>
<evidence type="ECO:0000313" key="4">
    <source>
        <dbReference type="Proteomes" id="UP001215280"/>
    </source>
</evidence>